<dbReference type="InterPro" id="IPR002884">
    <property type="entry name" value="P_dom"/>
</dbReference>
<dbReference type="SUPFAM" id="SSF49785">
    <property type="entry name" value="Galactose-binding domain-like"/>
    <property type="match status" value="1"/>
</dbReference>
<keyword evidence="12" id="KW-0325">Glycoprotein</keyword>
<feature type="compositionally biased region" description="Polar residues" evidence="15">
    <location>
        <begin position="646"/>
        <end position="667"/>
    </location>
</feature>
<evidence type="ECO:0000256" key="15">
    <source>
        <dbReference type="SAM" id="MobiDB-lite"/>
    </source>
</evidence>
<comment type="caution">
    <text evidence="18">The sequence shown here is derived from an EMBL/GenBank/DDBJ whole genome shotgun (WGS) entry which is preliminary data.</text>
</comment>
<dbReference type="GO" id="GO:0005802">
    <property type="term" value="C:trans-Golgi network"/>
    <property type="evidence" value="ECO:0007669"/>
    <property type="project" value="TreeGrafter"/>
</dbReference>
<sequence length="791" mass="86620">MSLAAVHSLRPQTAKRRLAKRAPPPLQADPVSASSLTPADLIDMILPVLENIEQEFIANTMTALDYLQQPDGFAALKNALAITDPGFDQQWHLVNQEQHGNDLNVTGVWSQGITGQGVVVAILDDGLDMDHDDLRDNFYAAGSYDFNDHTELPRPRLSDDTHGTRCAGEIAAMKNDVCGVGVAPDAKVAGVRILSGDITDEDEARALNYKYQENHIYSCSWGPPDFGEVAEAPEGIVLDAIKNGIANGRNGTGTIFVFASGNGGGNDDNCNFDGYTNSIYTITVGAIDRLGHHPYYAEPCSAQLVVTYSSGSGGNIYTTDIGNNQCTDRHGGTSAAAPLAAGVFALVLSVRPDLTWRDLQHLCVLSAQPFSLEDSDWTLLPSGRMYNHKFGYGKLDAYAIVELAKTFTSVGPQTYLQLSSPPRRRPIPDRTITANQDLVDILTITEDMIDGAGLSRVEQVTATVFIEHGRRGDLEILLTSPHNVTSQLGTPRRNDVSSDGLLDWTFMSVQHWEEDPVGDWTLRIIDWKNGEFTGYFTNWTLTLWGERAEEFEGELVHVPVLVEPVESQTTTATESIEYDQEHEIEHEHEHEHEHEQEQEQESPSSATATKDLLPAAASPTTSAETDHHEDEDEDEDRLRTPVLYSPQMTGSAAKSTPDTSADSNDTASIPPVDIAMDDNGTIIANSKHTSFPTWLLFVPVCGLMIYFGRRRWRRHGSSLKDANYTSLLQTQTPDTTIYEFDTLNATPNDTSHDDDLVPLIAPSSPVVGSSSGSSSREPSPTMKRQRTISPQ</sequence>
<dbReference type="GO" id="GO:0007323">
    <property type="term" value="P:peptide pheromone maturation"/>
    <property type="evidence" value="ECO:0007669"/>
    <property type="project" value="UniProtKB-ARBA"/>
</dbReference>
<feature type="region of interest" description="Disordered" evidence="15">
    <location>
        <begin position="1"/>
        <end position="33"/>
    </location>
</feature>
<evidence type="ECO:0000256" key="2">
    <source>
        <dbReference type="ARBA" id="ARBA00005325"/>
    </source>
</evidence>
<keyword evidence="8" id="KW-0106">Calcium</keyword>
<dbReference type="InterPro" id="IPR034182">
    <property type="entry name" value="Kexin/furin"/>
</dbReference>
<feature type="compositionally biased region" description="Low complexity" evidence="15">
    <location>
        <begin position="762"/>
        <end position="775"/>
    </location>
</feature>
<dbReference type="Proteomes" id="UP000242146">
    <property type="component" value="Unassembled WGS sequence"/>
</dbReference>
<feature type="compositionally biased region" description="Low complexity" evidence="15">
    <location>
        <begin position="612"/>
        <end position="623"/>
    </location>
</feature>
<evidence type="ECO:0000256" key="3">
    <source>
        <dbReference type="ARBA" id="ARBA00022670"/>
    </source>
</evidence>
<evidence type="ECO:0000256" key="16">
    <source>
        <dbReference type="SAM" id="Phobius"/>
    </source>
</evidence>
<feature type="active site" description="Charge relay system" evidence="13 14">
    <location>
        <position position="334"/>
    </location>
</feature>
<evidence type="ECO:0000256" key="13">
    <source>
        <dbReference type="PIRSR" id="PIRSR615500-1"/>
    </source>
</evidence>
<dbReference type="InterPro" id="IPR008979">
    <property type="entry name" value="Galactose-bd-like_sf"/>
</dbReference>
<dbReference type="PANTHER" id="PTHR42884">
    <property type="entry name" value="PROPROTEIN CONVERTASE SUBTILISIN/KEXIN-RELATED"/>
    <property type="match status" value="1"/>
</dbReference>
<comment type="similarity">
    <text evidence="2">Belongs to the peptidase S8 family. Furin subfamily.</text>
</comment>
<feature type="region of interest" description="Disordered" evidence="15">
    <location>
        <begin position="580"/>
        <end position="672"/>
    </location>
</feature>
<dbReference type="InterPro" id="IPR000209">
    <property type="entry name" value="Peptidase_S8/S53_dom"/>
</dbReference>
<keyword evidence="10 16" id="KW-0472">Membrane</keyword>
<dbReference type="AlphaFoldDB" id="A0A1X2GR58"/>
<dbReference type="CDD" id="cd04059">
    <property type="entry name" value="Peptidases_S8_Protein_convertases_Kexins_Furin-like"/>
    <property type="match status" value="1"/>
</dbReference>
<dbReference type="InterPro" id="IPR023828">
    <property type="entry name" value="Peptidase_S8_Ser-AS"/>
</dbReference>
<dbReference type="PROSITE" id="PS51829">
    <property type="entry name" value="P_HOMO_B"/>
    <property type="match status" value="1"/>
</dbReference>
<feature type="transmembrane region" description="Helical" evidence="16">
    <location>
        <begin position="691"/>
        <end position="708"/>
    </location>
</feature>
<keyword evidence="3 14" id="KW-0645">Protease</keyword>
<dbReference type="FunFam" id="2.60.120.260:FF:000026">
    <property type="entry name" value="proprotein convertase subtilisin/kexin type 7"/>
    <property type="match status" value="1"/>
</dbReference>
<keyword evidence="7 14" id="KW-0720">Serine protease</keyword>
<evidence type="ECO:0000259" key="17">
    <source>
        <dbReference type="PROSITE" id="PS51829"/>
    </source>
</evidence>
<dbReference type="InterPro" id="IPR036852">
    <property type="entry name" value="Peptidase_S8/S53_dom_sf"/>
</dbReference>
<dbReference type="STRING" id="101127.A0A1X2GR58"/>
<dbReference type="InterPro" id="IPR022398">
    <property type="entry name" value="Peptidase_S8_His-AS"/>
</dbReference>
<dbReference type="PROSITE" id="PS00136">
    <property type="entry name" value="SUBTILASE_ASP"/>
    <property type="match status" value="1"/>
</dbReference>
<gene>
    <name evidence="18" type="ORF">DM01DRAFT_1333009</name>
</gene>
<dbReference type="PROSITE" id="PS00138">
    <property type="entry name" value="SUBTILASE_SER"/>
    <property type="match status" value="1"/>
</dbReference>
<keyword evidence="9 16" id="KW-1133">Transmembrane helix</keyword>
<evidence type="ECO:0000256" key="10">
    <source>
        <dbReference type="ARBA" id="ARBA00023136"/>
    </source>
</evidence>
<keyword evidence="6 14" id="KW-0378">Hydrolase</keyword>
<dbReference type="GO" id="GO:0004252">
    <property type="term" value="F:serine-type endopeptidase activity"/>
    <property type="evidence" value="ECO:0007669"/>
    <property type="project" value="UniProtKB-UniRule"/>
</dbReference>
<dbReference type="Pfam" id="PF00082">
    <property type="entry name" value="Peptidase_S8"/>
    <property type="match status" value="1"/>
</dbReference>
<keyword evidence="5" id="KW-0732">Signal</keyword>
<dbReference type="OrthoDB" id="300641at2759"/>
<evidence type="ECO:0000256" key="7">
    <source>
        <dbReference type="ARBA" id="ARBA00022825"/>
    </source>
</evidence>
<dbReference type="SUPFAM" id="SSF52743">
    <property type="entry name" value="Subtilisin-like"/>
    <property type="match status" value="1"/>
</dbReference>
<comment type="subcellular location">
    <subcellularLocation>
        <location evidence="1">Membrane</location>
    </subcellularLocation>
</comment>
<keyword evidence="4 16" id="KW-0812">Transmembrane</keyword>
<evidence type="ECO:0000256" key="11">
    <source>
        <dbReference type="ARBA" id="ARBA00023145"/>
    </source>
</evidence>
<dbReference type="InterPro" id="IPR015500">
    <property type="entry name" value="Peptidase_S8_subtilisin-rel"/>
</dbReference>
<feature type="region of interest" description="Disordered" evidence="15">
    <location>
        <begin position="743"/>
        <end position="791"/>
    </location>
</feature>
<dbReference type="FunFam" id="3.40.50.200:FF:000005">
    <property type="entry name" value="Proprotein convertase subtilisin/kexin type 7"/>
    <property type="match status" value="1"/>
</dbReference>
<dbReference type="Pfam" id="PF01483">
    <property type="entry name" value="P_proprotein"/>
    <property type="match status" value="1"/>
</dbReference>
<evidence type="ECO:0000256" key="1">
    <source>
        <dbReference type="ARBA" id="ARBA00004370"/>
    </source>
</evidence>
<keyword evidence="11" id="KW-0865">Zymogen</keyword>
<dbReference type="PRINTS" id="PR00723">
    <property type="entry name" value="SUBTILISIN"/>
</dbReference>
<evidence type="ECO:0000256" key="14">
    <source>
        <dbReference type="PROSITE-ProRule" id="PRU01240"/>
    </source>
</evidence>
<evidence type="ECO:0000256" key="4">
    <source>
        <dbReference type="ARBA" id="ARBA00022692"/>
    </source>
</evidence>
<dbReference type="PANTHER" id="PTHR42884:SF14">
    <property type="entry name" value="NEUROENDOCRINE CONVERTASE 1"/>
    <property type="match status" value="1"/>
</dbReference>
<dbReference type="GO" id="GO:0000139">
    <property type="term" value="C:Golgi membrane"/>
    <property type="evidence" value="ECO:0007669"/>
    <property type="project" value="TreeGrafter"/>
</dbReference>
<dbReference type="EMBL" id="MCGT01000005">
    <property type="protein sequence ID" value="ORX59546.1"/>
    <property type="molecule type" value="Genomic_DNA"/>
</dbReference>
<accession>A0A1X2GR58</accession>
<dbReference type="PROSITE" id="PS51892">
    <property type="entry name" value="SUBTILASE"/>
    <property type="match status" value="1"/>
</dbReference>
<feature type="active site" description="Charge relay system" evidence="13 14">
    <location>
        <position position="162"/>
    </location>
</feature>
<keyword evidence="19" id="KW-1185">Reference proteome</keyword>
<reference evidence="18 19" key="1">
    <citation type="submission" date="2016-07" db="EMBL/GenBank/DDBJ databases">
        <title>Pervasive Adenine N6-methylation of Active Genes in Fungi.</title>
        <authorList>
            <consortium name="DOE Joint Genome Institute"/>
            <person name="Mondo S.J."/>
            <person name="Dannebaum R.O."/>
            <person name="Kuo R.C."/>
            <person name="Labutti K."/>
            <person name="Haridas S."/>
            <person name="Kuo A."/>
            <person name="Salamov A."/>
            <person name="Ahrendt S.R."/>
            <person name="Lipzen A."/>
            <person name="Sullivan W."/>
            <person name="Andreopoulos W.B."/>
            <person name="Clum A."/>
            <person name="Lindquist E."/>
            <person name="Daum C."/>
            <person name="Ramamoorthy G.K."/>
            <person name="Gryganskyi A."/>
            <person name="Culley D."/>
            <person name="Magnuson J.K."/>
            <person name="James T.Y."/>
            <person name="O'Malley M.A."/>
            <person name="Stajich J.E."/>
            <person name="Spatafora J.W."/>
            <person name="Visel A."/>
            <person name="Grigoriev I.V."/>
        </authorList>
    </citation>
    <scope>NUCLEOTIDE SEQUENCE [LARGE SCALE GENOMIC DNA]</scope>
    <source>
        <strain evidence="18 19">NRRL 3301</strain>
    </source>
</reference>
<evidence type="ECO:0000256" key="9">
    <source>
        <dbReference type="ARBA" id="ARBA00022989"/>
    </source>
</evidence>
<proteinExistence type="inferred from homology"/>
<protein>
    <recommendedName>
        <fullName evidence="17">P/Homo B domain-containing protein</fullName>
    </recommendedName>
</protein>
<evidence type="ECO:0000313" key="18">
    <source>
        <dbReference type="EMBL" id="ORX59546.1"/>
    </source>
</evidence>
<feature type="compositionally biased region" description="Basic and acidic residues" evidence="15">
    <location>
        <begin position="580"/>
        <end position="597"/>
    </location>
</feature>
<evidence type="ECO:0000256" key="12">
    <source>
        <dbReference type="ARBA" id="ARBA00023180"/>
    </source>
</evidence>
<evidence type="ECO:0000256" key="8">
    <source>
        <dbReference type="ARBA" id="ARBA00022837"/>
    </source>
</evidence>
<dbReference type="GO" id="GO:0016485">
    <property type="term" value="P:protein processing"/>
    <property type="evidence" value="ECO:0007669"/>
    <property type="project" value="TreeGrafter"/>
</dbReference>
<dbReference type="Gene3D" id="2.60.120.260">
    <property type="entry name" value="Galactose-binding domain-like"/>
    <property type="match status" value="1"/>
</dbReference>
<dbReference type="PROSITE" id="PS00137">
    <property type="entry name" value="SUBTILASE_HIS"/>
    <property type="match status" value="1"/>
</dbReference>
<organism evidence="18 19">
    <name type="scientific">Hesseltinella vesiculosa</name>
    <dbReference type="NCBI Taxonomy" id="101127"/>
    <lineage>
        <taxon>Eukaryota</taxon>
        <taxon>Fungi</taxon>
        <taxon>Fungi incertae sedis</taxon>
        <taxon>Mucoromycota</taxon>
        <taxon>Mucoromycotina</taxon>
        <taxon>Mucoromycetes</taxon>
        <taxon>Mucorales</taxon>
        <taxon>Cunninghamellaceae</taxon>
        <taxon>Hesseltinella</taxon>
    </lineage>
</organism>
<evidence type="ECO:0000313" key="19">
    <source>
        <dbReference type="Proteomes" id="UP000242146"/>
    </source>
</evidence>
<dbReference type="Gene3D" id="3.40.50.200">
    <property type="entry name" value="Peptidase S8/S53 domain"/>
    <property type="match status" value="1"/>
</dbReference>
<feature type="domain" description="P/Homo B" evidence="17">
    <location>
        <begin position="410"/>
        <end position="549"/>
    </location>
</feature>
<dbReference type="InterPro" id="IPR023827">
    <property type="entry name" value="Peptidase_S8_Asp-AS"/>
</dbReference>
<evidence type="ECO:0000256" key="5">
    <source>
        <dbReference type="ARBA" id="ARBA00022729"/>
    </source>
</evidence>
<name>A0A1X2GR58_9FUNG</name>
<evidence type="ECO:0000256" key="6">
    <source>
        <dbReference type="ARBA" id="ARBA00022801"/>
    </source>
</evidence>
<feature type="active site" description="Charge relay system" evidence="13 14">
    <location>
        <position position="124"/>
    </location>
</feature>